<dbReference type="Proteomes" id="UP000278398">
    <property type="component" value="Unassembled WGS sequence"/>
</dbReference>
<comment type="similarity">
    <text evidence="1">Belongs to the UPF0276 family.</text>
</comment>
<organism evidence="2 3">
    <name type="scientific">Aquibium carbonis</name>
    <dbReference type="NCBI Taxonomy" id="2495581"/>
    <lineage>
        <taxon>Bacteria</taxon>
        <taxon>Pseudomonadati</taxon>
        <taxon>Pseudomonadota</taxon>
        <taxon>Alphaproteobacteria</taxon>
        <taxon>Hyphomicrobiales</taxon>
        <taxon>Phyllobacteriaceae</taxon>
        <taxon>Aquibium</taxon>
    </lineage>
</organism>
<sequence length="307" mass="34166">MMSDQTPVRSHHRLRFPNHSVAGRAGASFKPEHLSAIAAETAFEGFFEVHAENHMGAGGAPHAALAAIRQRFPVSLHGVTMSIGGPQRLDPAHLARFAALVERYEPALVSEHLAWSTHDDVFLSDLLPLPYTRETLDHVCAHVSQVQEAIGRPILMENPATYVLFPESTCAETDFIREMARRTGCGLLLDVNNVFVSATNHGFRAIDYLMDFPLEHVGEIHLAGHDEQFDDEGRPLLIDTHDRAVADPVWALYDTVIRQCGPIPTLVEWDNDVPDWSVLRDEARAAQHILDRHADHYLLGKRHAALS</sequence>
<dbReference type="Gene3D" id="3.20.20.150">
    <property type="entry name" value="Divalent-metal-dependent TIM barrel enzymes"/>
    <property type="match status" value="1"/>
</dbReference>
<dbReference type="OrthoDB" id="9763101at2"/>
<dbReference type="EMBL" id="RWKW01000073">
    <property type="protein sequence ID" value="RST84834.1"/>
    <property type="molecule type" value="Genomic_DNA"/>
</dbReference>
<dbReference type="SUPFAM" id="SSF51658">
    <property type="entry name" value="Xylose isomerase-like"/>
    <property type="match status" value="1"/>
</dbReference>
<reference evidence="2 3" key="1">
    <citation type="submission" date="2018-12" db="EMBL/GenBank/DDBJ databases">
        <title>Mesorhizobium carbonis sp. nov., isolated from coal mine water.</title>
        <authorList>
            <person name="Xin W."/>
            <person name="Xu Z."/>
            <person name="Xiang F."/>
            <person name="Zhang J."/>
            <person name="Xi L."/>
            <person name="Liu J."/>
        </authorList>
    </citation>
    <scope>NUCLEOTIDE SEQUENCE [LARGE SCALE GENOMIC DNA]</scope>
    <source>
        <strain evidence="2 3">B2.3</strain>
    </source>
</reference>
<proteinExistence type="inferred from homology"/>
<evidence type="ECO:0000313" key="3">
    <source>
        <dbReference type="Proteomes" id="UP000278398"/>
    </source>
</evidence>
<gene>
    <name evidence="2" type="ORF">EJC49_18905</name>
</gene>
<name>A0A3R9YD38_9HYPH</name>
<comment type="caution">
    <text evidence="2">The sequence shown here is derived from an EMBL/GenBank/DDBJ whole genome shotgun (WGS) entry which is preliminary data.</text>
</comment>
<accession>A0A3R9YD38</accession>
<protein>
    <recommendedName>
        <fullName evidence="1">UPF0276 protein EJC49_18905</fullName>
    </recommendedName>
</protein>
<dbReference type="NCBIfam" id="NF003818">
    <property type="entry name" value="PRK05409.1"/>
    <property type="match status" value="1"/>
</dbReference>
<dbReference type="PANTHER" id="PTHR42194">
    <property type="entry name" value="UPF0276 PROTEIN HI_1600"/>
    <property type="match status" value="1"/>
</dbReference>
<dbReference type="Pfam" id="PF05114">
    <property type="entry name" value="MbnB_TglH_ChrH"/>
    <property type="match status" value="1"/>
</dbReference>
<dbReference type="AlphaFoldDB" id="A0A3R9YD38"/>
<dbReference type="PANTHER" id="PTHR42194:SF1">
    <property type="entry name" value="UPF0276 PROTEIN HI_1600"/>
    <property type="match status" value="1"/>
</dbReference>
<keyword evidence="3" id="KW-1185">Reference proteome</keyword>
<dbReference type="RefSeq" id="WP_126701498.1">
    <property type="nucleotide sequence ID" value="NZ_RWKW01000073.1"/>
</dbReference>
<evidence type="ECO:0000256" key="1">
    <source>
        <dbReference type="HAMAP-Rule" id="MF_00697"/>
    </source>
</evidence>
<dbReference type="InterPro" id="IPR007801">
    <property type="entry name" value="MbnB/TglH/ChrH"/>
</dbReference>
<evidence type="ECO:0000313" key="2">
    <source>
        <dbReference type="EMBL" id="RST84834.1"/>
    </source>
</evidence>
<dbReference type="HAMAP" id="MF_00697">
    <property type="entry name" value="UPF0276"/>
    <property type="match status" value="1"/>
</dbReference>
<dbReference type="InterPro" id="IPR036237">
    <property type="entry name" value="Xyl_isomerase-like_sf"/>
</dbReference>